<sequence length="178" mass="19655">MSLQHLRGYNSTSTIRTHTTNTNDTIFALATGVGRAGVAIIRISGPSTSDIYFSLTRTTKNKPYRNLPPSHKLVVRNIHHPITEELLDSGAGVIYYAFGASYTAETSIQRQVALLGANGAQATRFETLRDQILKSMALVEALIDFSEEDGVEDALMTQVRPKQNEKEDEWKIGDLQGM</sequence>
<dbReference type="InterPro" id="IPR027266">
    <property type="entry name" value="TrmE/GcvT-like"/>
</dbReference>
<dbReference type="EMBL" id="HG529535">
    <property type="protein sequence ID" value="CDI52256.1"/>
    <property type="molecule type" value="Genomic_DNA"/>
</dbReference>
<dbReference type="AlphaFoldDB" id="A0A077R004"/>
<reference evidence="2" key="1">
    <citation type="journal article" date="2014" name="Genome Biol. Evol.">
        <title>Gene Loss Rather Than Gene Gain Is Associated with a Host Jump from Monocots to Dicots in the Smut Fungus Melanopsichium pennsylvanicum.</title>
        <authorList>
            <person name="Sharma R."/>
            <person name="Mishra B."/>
            <person name="Runge F."/>
            <person name="Thines M."/>
        </authorList>
    </citation>
    <scope>NUCLEOTIDE SEQUENCE</scope>
    <source>
        <strain evidence="2">4</strain>
    </source>
</reference>
<dbReference type="InterPro" id="IPR018948">
    <property type="entry name" value="GTP-bd_TrmE_N"/>
</dbReference>
<dbReference type="PANTHER" id="PTHR42714">
    <property type="entry name" value="TRNA MODIFICATION GTPASE GTPBP3"/>
    <property type="match status" value="1"/>
</dbReference>
<dbReference type="GO" id="GO:0030488">
    <property type="term" value="P:tRNA methylation"/>
    <property type="evidence" value="ECO:0007669"/>
    <property type="project" value="TreeGrafter"/>
</dbReference>
<dbReference type="PANTHER" id="PTHR42714:SF2">
    <property type="entry name" value="TRNA MODIFICATION GTPASE GTPBP3, MITOCHONDRIAL"/>
    <property type="match status" value="1"/>
</dbReference>
<dbReference type="Pfam" id="PF10396">
    <property type="entry name" value="TrmE_N"/>
    <property type="match status" value="1"/>
</dbReference>
<dbReference type="SUPFAM" id="SSF103025">
    <property type="entry name" value="Folate-binding domain"/>
    <property type="match status" value="1"/>
</dbReference>
<evidence type="ECO:0000313" key="2">
    <source>
        <dbReference type="EMBL" id="CDI52256.1"/>
    </source>
</evidence>
<name>A0A077R004_9BASI</name>
<dbReference type="SUPFAM" id="SSF116878">
    <property type="entry name" value="TrmE connector domain"/>
    <property type="match status" value="1"/>
</dbReference>
<dbReference type="GO" id="GO:0002098">
    <property type="term" value="P:tRNA wobble uridine modification"/>
    <property type="evidence" value="ECO:0007669"/>
    <property type="project" value="TreeGrafter"/>
</dbReference>
<proteinExistence type="predicted"/>
<organism evidence="2">
    <name type="scientific">Melanopsichium pennsylvanicum 4</name>
    <dbReference type="NCBI Taxonomy" id="1398559"/>
    <lineage>
        <taxon>Eukaryota</taxon>
        <taxon>Fungi</taxon>
        <taxon>Dikarya</taxon>
        <taxon>Basidiomycota</taxon>
        <taxon>Ustilaginomycotina</taxon>
        <taxon>Ustilaginomycetes</taxon>
        <taxon>Ustilaginales</taxon>
        <taxon>Ustilaginaceae</taxon>
        <taxon>Melanopsichium</taxon>
    </lineage>
</organism>
<dbReference type="GO" id="GO:0005739">
    <property type="term" value="C:mitochondrion"/>
    <property type="evidence" value="ECO:0007669"/>
    <property type="project" value="TreeGrafter"/>
</dbReference>
<feature type="domain" description="GTP-binding protein TrmE N-terminal" evidence="1">
    <location>
        <begin position="25"/>
        <end position="109"/>
    </location>
</feature>
<protein>
    <submittedName>
        <fullName evidence="2">Related to MSS1-mitochondrial GTPase involved in expression of COX1</fullName>
    </submittedName>
</protein>
<dbReference type="Gene3D" id="3.30.1360.120">
    <property type="entry name" value="Probable tRNA modification gtpase trme, domain 1"/>
    <property type="match status" value="1"/>
</dbReference>
<accession>A0A077R004</accession>
<evidence type="ECO:0000259" key="1">
    <source>
        <dbReference type="Pfam" id="PF10396"/>
    </source>
</evidence>